<evidence type="ECO:0000259" key="1">
    <source>
        <dbReference type="PROSITE" id="PS50181"/>
    </source>
</evidence>
<evidence type="ECO:0000313" key="3">
    <source>
        <dbReference type="Proteomes" id="UP001153076"/>
    </source>
</evidence>
<dbReference type="AlphaFoldDB" id="A0A9Q1QPW3"/>
<name>A0A9Q1QPW3_9CARY</name>
<gene>
    <name evidence="2" type="ORF">Cgig2_001430</name>
</gene>
<dbReference type="SMART" id="SM00256">
    <property type="entry name" value="FBOX"/>
    <property type="match status" value="1"/>
</dbReference>
<accession>A0A9Q1QPW3</accession>
<dbReference type="PANTHER" id="PTHR31482">
    <property type="entry name" value="ESTS AU081301(E20138)"/>
    <property type="match status" value="1"/>
</dbReference>
<dbReference type="OrthoDB" id="512036at2759"/>
<dbReference type="SUPFAM" id="SSF81383">
    <property type="entry name" value="F-box domain"/>
    <property type="match status" value="1"/>
</dbReference>
<keyword evidence="3" id="KW-1185">Reference proteome</keyword>
<feature type="domain" description="F-box" evidence="1">
    <location>
        <begin position="86"/>
        <end position="132"/>
    </location>
</feature>
<organism evidence="2 3">
    <name type="scientific">Carnegiea gigantea</name>
    <dbReference type="NCBI Taxonomy" id="171969"/>
    <lineage>
        <taxon>Eukaryota</taxon>
        <taxon>Viridiplantae</taxon>
        <taxon>Streptophyta</taxon>
        <taxon>Embryophyta</taxon>
        <taxon>Tracheophyta</taxon>
        <taxon>Spermatophyta</taxon>
        <taxon>Magnoliopsida</taxon>
        <taxon>eudicotyledons</taxon>
        <taxon>Gunneridae</taxon>
        <taxon>Pentapetalae</taxon>
        <taxon>Caryophyllales</taxon>
        <taxon>Cactineae</taxon>
        <taxon>Cactaceae</taxon>
        <taxon>Cactoideae</taxon>
        <taxon>Echinocereeae</taxon>
        <taxon>Carnegiea</taxon>
    </lineage>
</organism>
<dbReference type="InterPro" id="IPR036047">
    <property type="entry name" value="F-box-like_dom_sf"/>
</dbReference>
<dbReference type="Proteomes" id="UP001153076">
    <property type="component" value="Unassembled WGS sequence"/>
</dbReference>
<dbReference type="EMBL" id="JAKOGI010000019">
    <property type="protein sequence ID" value="KAJ8449774.1"/>
    <property type="molecule type" value="Genomic_DNA"/>
</dbReference>
<reference evidence="2" key="1">
    <citation type="submission" date="2022-04" db="EMBL/GenBank/DDBJ databases">
        <title>Carnegiea gigantea Genome sequencing and assembly v2.</title>
        <authorList>
            <person name="Copetti D."/>
            <person name="Sanderson M.J."/>
            <person name="Burquez A."/>
            <person name="Wojciechowski M.F."/>
        </authorList>
    </citation>
    <scope>NUCLEOTIDE SEQUENCE</scope>
    <source>
        <strain evidence="2">SGP5-SGP5p</strain>
        <tissue evidence="2">Aerial part</tissue>
    </source>
</reference>
<sequence>MLFFLISCFSFILVFSSSYTKPFFLKLTTMRLLSPMFWVELSKSFVSYIRKRGFVFHVSEKAVLRPVKVMRNPTSVEVANVGHVGKVSLLDLPELALDSILERLSPAELCRVAGVCSYLRAKCRSNHMWEKHMKRKWGRVIGNIAYREWQWHMASNRRKYLLSGSNRGGILGSIFSFWPLSFVRPKLESRGEFKHCLPPDSIMYWYLSLESGEFWLPAQVYNRENGHDGFMLSCYDAELSYNAKTDTFRARYSPHGRRTIEENISWSRLRAPPVDNPPYVLHVSDCLDDLQPGDHFEIQWRRNREYPYGGLDHPLSKRWWYGVVGHLESCSQNQSHCLCHDSDMVILEFNQYAPDSRWRRKRVNRKTHREEGNEADGFYGGIRKICSEEEISTWKSLWPTKNLVVIRRITQRLSRDFENNHQASVDSELSTFMVDY</sequence>
<dbReference type="Pfam" id="PF12937">
    <property type="entry name" value="F-box-like"/>
    <property type="match status" value="1"/>
</dbReference>
<dbReference type="PANTHER" id="PTHR31482:SF18">
    <property type="entry name" value="ESTS AU081301(E20138)"/>
    <property type="match status" value="1"/>
</dbReference>
<proteinExistence type="predicted"/>
<dbReference type="PROSITE" id="PS50181">
    <property type="entry name" value="FBOX"/>
    <property type="match status" value="1"/>
</dbReference>
<evidence type="ECO:0000313" key="2">
    <source>
        <dbReference type="EMBL" id="KAJ8449774.1"/>
    </source>
</evidence>
<comment type="caution">
    <text evidence="2">The sequence shown here is derived from an EMBL/GenBank/DDBJ whole genome shotgun (WGS) entry which is preliminary data.</text>
</comment>
<dbReference type="InterPro" id="IPR001810">
    <property type="entry name" value="F-box_dom"/>
</dbReference>
<dbReference type="Gene3D" id="1.20.1280.50">
    <property type="match status" value="1"/>
</dbReference>
<protein>
    <recommendedName>
        <fullName evidence="1">F-box domain-containing protein</fullName>
    </recommendedName>
</protein>